<dbReference type="KEGG" id="cmet:K6K41_12030"/>
<evidence type="ECO:0008006" key="4">
    <source>
        <dbReference type="Google" id="ProtNLM"/>
    </source>
</evidence>
<dbReference type="Pfam" id="PF11720">
    <property type="entry name" value="Inhibitor_I78"/>
    <property type="match status" value="1"/>
</dbReference>
<evidence type="ECO:0000313" key="3">
    <source>
        <dbReference type="Proteomes" id="UP000825701"/>
    </source>
</evidence>
<feature type="signal peptide" evidence="1">
    <location>
        <begin position="1"/>
        <end position="30"/>
    </location>
</feature>
<dbReference type="AlphaFoldDB" id="A0A9E6UMQ4"/>
<name>A0A9E6UMQ4_9HYPH</name>
<accession>A0A9E6UMQ4</accession>
<keyword evidence="3" id="KW-1185">Reference proteome</keyword>
<dbReference type="Proteomes" id="UP000825701">
    <property type="component" value="Chromosome"/>
</dbReference>
<keyword evidence="1" id="KW-0732">Signal</keyword>
<dbReference type="InterPro" id="IPR021719">
    <property type="entry name" value="Prot_inh_I78"/>
</dbReference>
<dbReference type="Gene3D" id="3.30.10.10">
    <property type="entry name" value="Trypsin Inhibitor V, subunit A"/>
    <property type="match status" value="1"/>
</dbReference>
<gene>
    <name evidence="2" type="ORF">K6K41_12030</name>
</gene>
<organism evidence="2 3">
    <name type="scientific">Chenggangzhangella methanolivorans</name>
    <dbReference type="NCBI Taxonomy" id="1437009"/>
    <lineage>
        <taxon>Bacteria</taxon>
        <taxon>Pseudomonadati</taxon>
        <taxon>Pseudomonadota</taxon>
        <taxon>Alphaproteobacteria</taxon>
        <taxon>Hyphomicrobiales</taxon>
        <taxon>Methylopilaceae</taxon>
        <taxon>Chenggangzhangella</taxon>
    </lineage>
</organism>
<dbReference type="RefSeq" id="WP_261405334.1">
    <property type="nucleotide sequence ID" value="NZ_CP081869.1"/>
</dbReference>
<evidence type="ECO:0000256" key="1">
    <source>
        <dbReference type="SAM" id="SignalP"/>
    </source>
</evidence>
<reference evidence="2" key="1">
    <citation type="submission" date="2021-08" db="EMBL/GenBank/DDBJ databases">
        <authorList>
            <person name="Zhang H."/>
            <person name="Xu M."/>
            <person name="Yu Z."/>
            <person name="Yang L."/>
            <person name="Cai Y."/>
        </authorList>
    </citation>
    <scope>NUCLEOTIDE SEQUENCE</scope>
    <source>
        <strain evidence="2">CHL1</strain>
    </source>
</reference>
<protein>
    <recommendedName>
        <fullName evidence="4">Peptidase inhibitor I78 family protein</fullName>
    </recommendedName>
</protein>
<feature type="chain" id="PRO_5038935401" description="Peptidase inhibitor I78 family protein" evidence="1">
    <location>
        <begin position="31"/>
        <end position="98"/>
    </location>
</feature>
<sequence length="98" mass="9973">MSVFAIAIRSGLAATSLLAGCLFAAALAQAAPKAGGCEDAKALTLIGKDAPSDADARSLTGARMIRRVAPGDAATLDFRPDRLTIEIDKVVVVSTRCG</sequence>
<evidence type="ECO:0000313" key="2">
    <source>
        <dbReference type="EMBL" id="QZO01967.1"/>
    </source>
</evidence>
<proteinExistence type="predicted"/>
<dbReference type="EMBL" id="CP081869">
    <property type="protein sequence ID" value="QZO01967.1"/>
    <property type="molecule type" value="Genomic_DNA"/>
</dbReference>